<reference evidence="1" key="2">
    <citation type="journal article" date="2015" name="Data Brief">
        <title>Shoot transcriptome of the giant reed, Arundo donax.</title>
        <authorList>
            <person name="Barrero R.A."/>
            <person name="Guerrero F.D."/>
            <person name="Moolhuijzen P."/>
            <person name="Goolsby J.A."/>
            <person name="Tidwell J."/>
            <person name="Bellgard S.E."/>
            <person name="Bellgard M.I."/>
        </authorList>
    </citation>
    <scope>NUCLEOTIDE SEQUENCE</scope>
    <source>
        <tissue evidence="1">Shoot tissue taken approximately 20 cm above the soil surface</tissue>
    </source>
</reference>
<organism evidence="1">
    <name type="scientific">Arundo donax</name>
    <name type="common">Giant reed</name>
    <name type="synonym">Donax arundinaceus</name>
    <dbReference type="NCBI Taxonomy" id="35708"/>
    <lineage>
        <taxon>Eukaryota</taxon>
        <taxon>Viridiplantae</taxon>
        <taxon>Streptophyta</taxon>
        <taxon>Embryophyta</taxon>
        <taxon>Tracheophyta</taxon>
        <taxon>Spermatophyta</taxon>
        <taxon>Magnoliopsida</taxon>
        <taxon>Liliopsida</taxon>
        <taxon>Poales</taxon>
        <taxon>Poaceae</taxon>
        <taxon>PACMAD clade</taxon>
        <taxon>Arundinoideae</taxon>
        <taxon>Arundineae</taxon>
        <taxon>Arundo</taxon>
    </lineage>
</organism>
<reference evidence="1" key="1">
    <citation type="submission" date="2014-09" db="EMBL/GenBank/DDBJ databases">
        <authorList>
            <person name="Magalhaes I.L.F."/>
            <person name="Oliveira U."/>
            <person name="Santos F.R."/>
            <person name="Vidigal T.H.D.A."/>
            <person name="Brescovit A.D."/>
            <person name="Santos A.J."/>
        </authorList>
    </citation>
    <scope>NUCLEOTIDE SEQUENCE</scope>
    <source>
        <tissue evidence="1">Shoot tissue taken approximately 20 cm above the soil surface</tissue>
    </source>
</reference>
<proteinExistence type="predicted"/>
<dbReference type="AlphaFoldDB" id="A0A0A9NAB6"/>
<dbReference type="EMBL" id="GBRH01283553">
    <property type="protein sequence ID" value="JAD14342.1"/>
    <property type="molecule type" value="Transcribed_RNA"/>
</dbReference>
<sequence>MNIWMSLQQYMPCSFLIKELLWTQEKVEMIACTSIPVECGWTLMEIPFKPMVAGLCMITILLNSIGMEKTKMDQPIKLTPKGHSGLISLE</sequence>
<evidence type="ECO:0000313" key="1">
    <source>
        <dbReference type="EMBL" id="JAD14342.1"/>
    </source>
</evidence>
<protein>
    <submittedName>
        <fullName evidence="1">Uncharacterized protein</fullName>
    </submittedName>
</protein>
<accession>A0A0A9NAB6</accession>
<name>A0A0A9NAB6_ARUDO</name>